<keyword evidence="16" id="KW-1185">Reference proteome</keyword>
<evidence type="ECO:0000313" key="15">
    <source>
        <dbReference type="EMBL" id="WEB38455.1"/>
    </source>
</evidence>
<evidence type="ECO:0000256" key="2">
    <source>
        <dbReference type="ARBA" id="ARBA00022448"/>
    </source>
</evidence>
<protein>
    <recommendedName>
        <fullName evidence="11">Oligopeptide transport system permease protein OppC</fullName>
    </recommendedName>
</protein>
<organism evidence="15 16">
    <name type="scientific">Streptomyces yunnanensis</name>
    <dbReference type="NCBI Taxonomy" id="156453"/>
    <lineage>
        <taxon>Bacteria</taxon>
        <taxon>Bacillati</taxon>
        <taxon>Actinomycetota</taxon>
        <taxon>Actinomycetes</taxon>
        <taxon>Kitasatosporales</taxon>
        <taxon>Streptomycetaceae</taxon>
        <taxon>Streptomyces</taxon>
    </lineage>
</organism>
<evidence type="ECO:0000256" key="10">
    <source>
        <dbReference type="ARBA" id="ARBA00024202"/>
    </source>
</evidence>
<evidence type="ECO:0000256" key="12">
    <source>
        <dbReference type="RuleBase" id="RU363032"/>
    </source>
</evidence>
<dbReference type="SUPFAM" id="SSF161098">
    <property type="entry name" value="MetI-like"/>
    <property type="match status" value="1"/>
</dbReference>
<keyword evidence="2 12" id="KW-0813">Transport</keyword>
<dbReference type="PANTHER" id="PTHR43386:SF2">
    <property type="entry name" value="OLIGOPEPTIDE TRANSPORT SYSTEM PERMEASE PROTEIN OPPC"/>
    <property type="match status" value="1"/>
</dbReference>
<dbReference type="CDD" id="cd06261">
    <property type="entry name" value="TM_PBP2"/>
    <property type="match status" value="1"/>
</dbReference>
<evidence type="ECO:0000256" key="8">
    <source>
        <dbReference type="ARBA" id="ARBA00022989"/>
    </source>
</evidence>
<feature type="domain" description="ABC transmembrane type-1" evidence="14">
    <location>
        <begin position="75"/>
        <end position="265"/>
    </location>
</feature>
<dbReference type="InterPro" id="IPR050366">
    <property type="entry name" value="BP-dependent_transpt_permease"/>
</dbReference>
<dbReference type="EMBL" id="CP095749">
    <property type="protein sequence ID" value="WEB38455.1"/>
    <property type="molecule type" value="Genomic_DNA"/>
</dbReference>
<keyword evidence="4" id="KW-0997">Cell inner membrane</keyword>
<dbReference type="RefSeq" id="WP_275306160.1">
    <property type="nucleotide sequence ID" value="NZ_CP095749.1"/>
</dbReference>
<dbReference type="PROSITE" id="PS50928">
    <property type="entry name" value="ABC_TM1"/>
    <property type="match status" value="1"/>
</dbReference>
<reference evidence="15 16" key="1">
    <citation type="submission" date="2022-03" db="EMBL/GenBank/DDBJ databases">
        <title>Streptomyces yunnanensis P86,complete genome.</title>
        <authorList>
            <person name="Chen S."/>
            <person name="Zhang Q."/>
        </authorList>
    </citation>
    <scope>NUCLEOTIDE SEQUENCE [LARGE SCALE GENOMIC DNA]</scope>
    <source>
        <strain evidence="15 16">P86</strain>
    </source>
</reference>
<evidence type="ECO:0000256" key="3">
    <source>
        <dbReference type="ARBA" id="ARBA00022475"/>
    </source>
</evidence>
<feature type="transmembrane region" description="Helical" evidence="12">
    <location>
        <begin position="79"/>
        <end position="103"/>
    </location>
</feature>
<evidence type="ECO:0000256" key="11">
    <source>
        <dbReference type="ARBA" id="ARBA00072251"/>
    </source>
</evidence>
<feature type="compositionally biased region" description="Basic residues" evidence="13">
    <location>
        <begin position="280"/>
        <end position="289"/>
    </location>
</feature>
<feature type="transmembrane region" description="Helical" evidence="12">
    <location>
        <begin position="137"/>
        <end position="158"/>
    </location>
</feature>
<sequence length="316" mass="34217">MNRVAWRRFVRNPHAVLGASLLLLLFLLAFAGPLLTHWSHTDIDYTALRQPPSAEHWFGTNSIGQDLYAQVLRGLQKSLLIGLLVALFATVLASFAGACAGYFGGWADRLTTLLIDLLLVFPAFLIIAIVSPRLRSASWLVLVGLLAAFGWMLTARVVRSMTRSLKERDFVRAARLMGVHPLRIVVRHILPNVASFLVVDATIAVGGAVMSETGLSYFGFGVQPPDVSLGTLIADGTGAAVTYPWMFFFAAGLLVVFVLAVNFLGDGLRDALDPTSDRARGRRTKRAPGRRAERAARRPSHPVEQGHPAPEGTAGA</sequence>
<evidence type="ECO:0000256" key="7">
    <source>
        <dbReference type="ARBA" id="ARBA00022927"/>
    </source>
</evidence>
<comment type="subcellular location">
    <subcellularLocation>
        <location evidence="1">Cell inner membrane</location>
        <topology evidence="1">Multi-pass membrane protein</topology>
    </subcellularLocation>
    <subcellularLocation>
        <location evidence="12">Cell membrane</location>
        <topology evidence="12">Multi-pass membrane protein</topology>
    </subcellularLocation>
</comment>
<feature type="transmembrane region" description="Helical" evidence="12">
    <location>
        <begin position="189"/>
        <end position="210"/>
    </location>
</feature>
<evidence type="ECO:0000259" key="14">
    <source>
        <dbReference type="PROSITE" id="PS50928"/>
    </source>
</evidence>
<dbReference type="Pfam" id="PF12911">
    <property type="entry name" value="OppC_N"/>
    <property type="match status" value="1"/>
</dbReference>
<keyword evidence="9 12" id="KW-0472">Membrane</keyword>
<keyword evidence="6" id="KW-0571">Peptide transport</keyword>
<dbReference type="InterPro" id="IPR000515">
    <property type="entry name" value="MetI-like"/>
</dbReference>
<evidence type="ECO:0000256" key="6">
    <source>
        <dbReference type="ARBA" id="ARBA00022856"/>
    </source>
</evidence>
<evidence type="ECO:0000256" key="1">
    <source>
        <dbReference type="ARBA" id="ARBA00004429"/>
    </source>
</evidence>
<dbReference type="Gene3D" id="1.10.3720.10">
    <property type="entry name" value="MetI-like"/>
    <property type="match status" value="1"/>
</dbReference>
<comment type="similarity">
    <text evidence="10">Belongs to the binding-protein-dependent transport system permease family. OppBC subfamily.</text>
</comment>
<accession>A0ABY8A0H3</accession>
<evidence type="ECO:0000313" key="16">
    <source>
        <dbReference type="Proteomes" id="UP001218629"/>
    </source>
</evidence>
<evidence type="ECO:0000256" key="5">
    <source>
        <dbReference type="ARBA" id="ARBA00022692"/>
    </source>
</evidence>
<feature type="region of interest" description="Disordered" evidence="13">
    <location>
        <begin position="274"/>
        <end position="316"/>
    </location>
</feature>
<keyword evidence="7" id="KW-0653">Protein transport</keyword>
<dbReference type="InterPro" id="IPR025966">
    <property type="entry name" value="OppC_N"/>
</dbReference>
<evidence type="ECO:0000256" key="9">
    <source>
        <dbReference type="ARBA" id="ARBA00023136"/>
    </source>
</evidence>
<dbReference type="Proteomes" id="UP001218629">
    <property type="component" value="Chromosome"/>
</dbReference>
<evidence type="ECO:0000256" key="13">
    <source>
        <dbReference type="SAM" id="MobiDB-lite"/>
    </source>
</evidence>
<feature type="transmembrane region" description="Helical" evidence="12">
    <location>
        <begin position="245"/>
        <end position="264"/>
    </location>
</feature>
<gene>
    <name evidence="15" type="ORF">MOV08_03480</name>
</gene>
<dbReference type="PANTHER" id="PTHR43386">
    <property type="entry name" value="OLIGOPEPTIDE TRANSPORT SYSTEM PERMEASE PROTEIN APPC"/>
    <property type="match status" value="1"/>
</dbReference>
<keyword evidence="8 12" id="KW-1133">Transmembrane helix</keyword>
<name>A0ABY8A0H3_9ACTN</name>
<evidence type="ECO:0000256" key="4">
    <source>
        <dbReference type="ARBA" id="ARBA00022519"/>
    </source>
</evidence>
<proteinExistence type="inferred from homology"/>
<feature type="transmembrane region" description="Helical" evidence="12">
    <location>
        <begin position="110"/>
        <end position="131"/>
    </location>
</feature>
<dbReference type="InterPro" id="IPR035906">
    <property type="entry name" value="MetI-like_sf"/>
</dbReference>
<keyword evidence="5 12" id="KW-0812">Transmembrane</keyword>
<dbReference type="Pfam" id="PF00528">
    <property type="entry name" value="BPD_transp_1"/>
    <property type="match status" value="1"/>
</dbReference>
<keyword evidence="3" id="KW-1003">Cell membrane</keyword>